<accession>A0ABT1XLM8</accession>
<protein>
    <submittedName>
        <fullName evidence="1">AbrB/MazE/SpoVT family DNA-binding domain-containing protein</fullName>
    </submittedName>
</protein>
<reference evidence="1 2" key="1">
    <citation type="submission" date="2022-08" db="EMBL/GenBank/DDBJ databases">
        <title>Polyphasic taxonomy analysis of Qipengyuania sp.RS5-5.</title>
        <authorList>
            <person name="Xamxidin M."/>
            <person name="Wu M."/>
        </authorList>
    </citation>
    <scope>NUCLEOTIDE SEQUENCE [LARGE SCALE GENOMIC DNA]</scope>
    <source>
        <strain evidence="1 2">RS5-5</strain>
    </source>
</reference>
<proteinExistence type="predicted"/>
<comment type="caution">
    <text evidence="1">The sequence shown here is derived from an EMBL/GenBank/DDBJ whole genome shotgun (WGS) entry which is preliminary data.</text>
</comment>
<dbReference type="Proteomes" id="UP001206067">
    <property type="component" value="Unassembled WGS sequence"/>
</dbReference>
<gene>
    <name evidence="1" type="ORF">NSO95_01300</name>
</gene>
<dbReference type="InterPro" id="IPR037914">
    <property type="entry name" value="SpoVT-AbrB_sf"/>
</dbReference>
<organism evidence="1 2">
    <name type="scientific">Parerythrobacter lacustris</name>
    <dbReference type="NCBI Taxonomy" id="2969984"/>
    <lineage>
        <taxon>Bacteria</taxon>
        <taxon>Pseudomonadati</taxon>
        <taxon>Pseudomonadota</taxon>
        <taxon>Alphaproteobacteria</taxon>
        <taxon>Sphingomonadales</taxon>
        <taxon>Erythrobacteraceae</taxon>
        <taxon>Parerythrobacter</taxon>
    </lineage>
</organism>
<dbReference type="SUPFAM" id="SSF89447">
    <property type="entry name" value="AbrB/MazE/MraZ-like"/>
    <property type="match status" value="1"/>
</dbReference>
<sequence>MRRALELQDGDEVRMEIVDGELRVIPFREVIRRVQEQFRRDAPRGVSHVDDFIAERRAEAERELG</sequence>
<name>A0ABT1XLM8_9SPHN</name>
<evidence type="ECO:0000313" key="1">
    <source>
        <dbReference type="EMBL" id="MCR2832569.1"/>
    </source>
</evidence>
<keyword evidence="1" id="KW-0238">DNA-binding</keyword>
<keyword evidence="2" id="KW-1185">Reference proteome</keyword>
<evidence type="ECO:0000313" key="2">
    <source>
        <dbReference type="Proteomes" id="UP001206067"/>
    </source>
</evidence>
<dbReference type="GO" id="GO:0003677">
    <property type="term" value="F:DNA binding"/>
    <property type="evidence" value="ECO:0007669"/>
    <property type="project" value="UniProtKB-KW"/>
</dbReference>
<dbReference type="RefSeq" id="WP_257594333.1">
    <property type="nucleotide sequence ID" value="NZ_JANKHH010000001.1"/>
</dbReference>
<dbReference type="EMBL" id="JANKHH010000001">
    <property type="protein sequence ID" value="MCR2832569.1"/>
    <property type="molecule type" value="Genomic_DNA"/>
</dbReference>